<dbReference type="SMART" id="SM00267">
    <property type="entry name" value="GGDEF"/>
    <property type="match status" value="1"/>
</dbReference>
<reference evidence="7 8" key="1">
    <citation type="submission" date="2019-04" db="EMBL/GenBank/DDBJ databases">
        <title>Salinimonas iocasae sp. nov., a halophilic bacterium isolated from the outer tube casing of tubeworms in Okinawa Trough.</title>
        <authorList>
            <person name="Zhang H."/>
            <person name="Wang H."/>
            <person name="Li C."/>
        </authorList>
    </citation>
    <scope>NUCLEOTIDE SEQUENCE [LARGE SCALE GENOMIC DNA]</scope>
    <source>
        <strain evidence="7 8">KX18D6</strain>
    </source>
</reference>
<dbReference type="GO" id="GO:0005886">
    <property type="term" value="C:plasma membrane"/>
    <property type="evidence" value="ECO:0007669"/>
    <property type="project" value="TreeGrafter"/>
</dbReference>
<dbReference type="PROSITE" id="PS50110">
    <property type="entry name" value="RESPONSE_REGULATORY"/>
    <property type="match status" value="1"/>
</dbReference>
<comment type="caution">
    <text evidence="4">Lacks conserved residue(s) required for the propagation of feature annotation.</text>
</comment>
<accession>A0A5B7YGS6</accession>
<dbReference type="Gene3D" id="3.30.70.270">
    <property type="match status" value="1"/>
</dbReference>
<dbReference type="EC" id="2.7.7.65" evidence="2"/>
<dbReference type="GO" id="GO:0000160">
    <property type="term" value="P:phosphorelay signal transduction system"/>
    <property type="evidence" value="ECO:0007669"/>
    <property type="project" value="InterPro"/>
</dbReference>
<organism evidence="7 8">
    <name type="scientific">Salinimonas iocasae</name>
    <dbReference type="NCBI Taxonomy" id="2572577"/>
    <lineage>
        <taxon>Bacteria</taxon>
        <taxon>Pseudomonadati</taxon>
        <taxon>Pseudomonadota</taxon>
        <taxon>Gammaproteobacteria</taxon>
        <taxon>Alteromonadales</taxon>
        <taxon>Alteromonadaceae</taxon>
        <taxon>Alteromonas/Salinimonas group</taxon>
        <taxon>Salinimonas</taxon>
    </lineage>
</organism>
<dbReference type="AlphaFoldDB" id="A0A5B7YGS6"/>
<dbReference type="PANTHER" id="PTHR45138">
    <property type="entry name" value="REGULATORY COMPONENTS OF SENSORY TRANSDUCTION SYSTEM"/>
    <property type="match status" value="1"/>
</dbReference>
<keyword evidence="8" id="KW-1185">Reference proteome</keyword>
<dbReference type="InterPro" id="IPR043128">
    <property type="entry name" value="Rev_trsase/Diguanyl_cyclase"/>
</dbReference>
<gene>
    <name evidence="7" type="ORF">FBQ74_15255</name>
</gene>
<dbReference type="OrthoDB" id="9812260at2"/>
<dbReference type="Proteomes" id="UP000304912">
    <property type="component" value="Chromosome"/>
</dbReference>
<dbReference type="GO" id="GO:1902201">
    <property type="term" value="P:negative regulation of bacterial-type flagellum-dependent cell motility"/>
    <property type="evidence" value="ECO:0007669"/>
    <property type="project" value="TreeGrafter"/>
</dbReference>
<evidence type="ECO:0000256" key="3">
    <source>
        <dbReference type="ARBA" id="ARBA00034247"/>
    </source>
</evidence>
<evidence type="ECO:0000256" key="4">
    <source>
        <dbReference type="PROSITE-ProRule" id="PRU00169"/>
    </source>
</evidence>
<evidence type="ECO:0000313" key="7">
    <source>
        <dbReference type="EMBL" id="QCZ94738.1"/>
    </source>
</evidence>
<dbReference type="SUPFAM" id="SSF52172">
    <property type="entry name" value="CheY-like"/>
    <property type="match status" value="1"/>
</dbReference>
<protein>
    <recommendedName>
        <fullName evidence="2">diguanylate cyclase</fullName>
        <ecNumber evidence="2">2.7.7.65</ecNumber>
    </recommendedName>
</protein>
<dbReference type="FunFam" id="3.30.70.270:FF:000001">
    <property type="entry name" value="Diguanylate cyclase domain protein"/>
    <property type="match status" value="1"/>
</dbReference>
<dbReference type="Pfam" id="PF00990">
    <property type="entry name" value="GGDEF"/>
    <property type="match status" value="1"/>
</dbReference>
<dbReference type="PANTHER" id="PTHR45138:SF9">
    <property type="entry name" value="DIGUANYLATE CYCLASE DGCM-RELATED"/>
    <property type="match status" value="1"/>
</dbReference>
<evidence type="ECO:0000256" key="1">
    <source>
        <dbReference type="ARBA" id="ARBA00001946"/>
    </source>
</evidence>
<sequence>MRLVKSFEQCRVLVVDDNAHQREALCRVLSQHFTVAAVDSTQDVSAFFDAGVSPDLVLIALDMDDESGLTLCQTLRQRKDCSDMPVIMVTNNISDAIQERCWQAGATDFVVNPVPATLIHRSRNHLKNYLQLKTMEKLLMHDALTGVKNRNFMHNEALRIAGDLAREERELGIILLDIDDFKKLNDTFGHEHGDRCLKAVAQAVSANCKRPGDTVIRFGGEEFLVMLPRTGEKGVRRIAEDIVNSVAKIQLAYSENVVSRVTVSVGATWRYSMDGQSLDEMIHEADMAMYSSKRAGKNRFTLAQPAVVGERKKWRCRPVMQGNFINSVTKNRAILAKHKV</sequence>
<dbReference type="RefSeq" id="WP_139757474.1">
    <property type="nucleotide sequence ID" value="NZ_CP039852.1"/>
</dbReference>
<dbReference type="Gene3D" id="3.40.50.2300">
    <property type="match status" value="1"/>
</dbReference>
<dbReference type="InterPro" id="IPR029787">
    <property type="entry name" value="Nucleotide_cyclase"/>
</dbReference>
<dbReference type="InterPro" id="IPR001789">
    <property type="entry name" value="Sig_transdc_resp-reg_receiver"/>
</dbReference>
<dbReference type="CDD" id="cd01949">
    <property type="entry name" value="GGDEF"/>
    <property type="match status" value="1"/>
</dbReference>
<dbReference type="InterPro" id="IPR000160">
    <property type="entry name" value="GGDEF_dom"/>
</dbReference>
<comment type="cofactor">
    <cofactor evidence="1">
        <name>Mg(2+)</name>
        <dbReference type="ChEBI" id="CHEBI:18420"/>
    </cofactor>
</comment>
<dbReference type="PROSITE" id="PS50887">
    <property type="entry name" value="GGDEF"/>
    <property type="match status" value="1"/>
</dbReference>
<feature type="domain" description="Response regulatory" evidence="5">
    <location>
        <begin position="11"/>
        <end position="127"/>
    </location>
</feature>
<evidence type="ECO:0000256" key="2">
    <source>
        <dbReference type="ARBA" id="ARBA00012528"/>
    </source>
</evidence>
<dbReference type="SUPFAM" id="SSF55073">
    <property type="entry name" value="Nucleotide cyclase"/>
    <property type="match status" value="1"/>
</dbReference>
<dbReference type="GO" id="GO:0043709">
    <property type="term" value="P:cell adhesion involved in single-species biofilm formation"/>
    <property type="evidence" value="ECO:0007669"/>
    <property type="project" value="TreeGrafter"/>
</dbReference>
<comment type="catalytic activity">
    <reaction evidence="3">
        <text>2 GTP = 3',3'-c-di-GMP + 2 diphosphate</text>
        <dbReference type="Rhea" id="RHEA:24898"/>
        <dbReference type="ChEBI" id="CHEBI:33019"/>
        <dbReference type="ChEBI" id="CHEBI:37565"/>
        <dbReference type="ChEBI" id="CHEBI:58805"/>
        <dbReference type="EC" id="2.7.7.65"/>
    </reaction>
</comment>
<feature type="domain" description="GGDEF" evidence="6">
    <location>
        <begin position="169"/>
        <end position="305"/>
    </location>
</feature>
<dbReference type="CDD" id="cd00156">
    <property type="entry name" value="REC"/>
    <property type="match status" value="1"/>
</dbReference>
<dbReference type="NCBIfam" id="TIGR00254">
    <property type="entry name" value="GGDEF"/>
    <property type="match status" value="1"/>
</dbReference>
<evidence type="ECO:0000313" key="8">
    <source>
        <dbReference type="Proteomes" id="UP000304912"/>
    </source>
</evidence>
<dbReference type="KEGG" id="salk:FBQ74_15255"/>
<dbReference type="InterPro" id="IPR050469">
    <property type="entry name" value="Diguanylate_Cyclase"/>
</dbReference>
<dbReference type="InterPro" id="IPR011006">
    <property type="entry name" value="CheY-like_superfamily"/>
</dbReference>
<dbReference type="Pfam" id="PF00072">
    <property type="entry name" value="Response_reg"/>
    <property type="match status" value="1"/>
</dbReference>
<evidence type="ECO:0000259" key="5">
    <source>
        <dbReference type="PROSITE" id="PS50110"/>
    </source>
</evidence>
<name>A0A5B7YGS6_9ALTE</name>
<dbReference type="SMART" id="SM00448">
    <property type="entry name" value="REC"/>
    <property type="match status" value="1"/>
</dbReference>
<evidence type="ECO:0000259" key="6">
    <source>
        <dbReference type="PROSITE" id="PS50887"/>
    </source>
</evidence>
<dbReference type="GO" id="GO:0052621">
    <property type="term" value="F:diguanylate cyclase activity"/>
    <property type="evidence" value="ECO:0007669"/>
    <property type="project" value="UniProtKB-EC"/>
</dbReference>
<dbReference type="EMBL" id="CP039852">
    <property type="protein sequence ID" value="QCZ94738.1"/>
    <property type="molecule type" value="Genomic_DNA"/>
</dbReference>
<proteinExistence type="predicted"/>